<proteinExistence type="predicted"/>
<dbReference type="Gramene" id="PVH61354">
    <property type="protein sequence ID" value="PVH61354"/>
    <property type="gene ID" value="PAHAL_3G016700"/>
</dbReference>
<keyword evidence="1" id="KW-0732">Signal</keyword>
<name>A0A2T8KGS7_9POAL</name>
<organism evidence="2">
    <name type="scientific">Panicum hallii</name>
    <dbReference type="NCBI Taxonomy" id="206008"/>
    <lineage>
        <taxon>Eukaryota</taxon>
        <taxon>Viridiplantae</taxon>
        <taxon>Streptophyta</taxon>
        <taxon>Embryophyta</taxon>
        <taxon>Tracheophyta</taxon>
        <taxon>Spermatophyta</taxon>
        <taxon>Magnoliopsida</taxon>
        <taxon>Liliopsida</taxon>
        <taxon>Poales</taxon>
        <taxon>Poaceae</taxon>
        <taxon>PACMAD clade</taxon>
        <taxon>Panicoideae</taxon>
        <taxon>Panicodae</taxon>
        <taxon>Paniceae</taxon>
        <taxon>Panicinae</taxon>
        <taxon>Panicum</taxon>
        <taxon>Panicum sect. Panicum</taxon>
    </lineage>
</organism>
<gene>
    <name evidence="2" type="ORF">PAHAL_3G016700</name>
</gene>
<evidence type="ECO:0000313" key="2">
    <source>
        <dbReference type="EMBL" id="PVH61354.1"/>
    </source>
</evidence>
<dbReference type="AlphaFoldDB" id="A0A2T8KGS7"/>
<accession>A0A2T8KGS7</accession>
<sequence>MRCFMLQRCIVITVHCSQLSACMPAQPLRALRCFPGQSFQPLMLASADPRPACAWIDA</sequence>
<feature type="signal peptide" evidence="1">
    <location>
        <begin position="1"/>
        <end position="16"/>
    </location>
</feature>
<dbReference type="Proteomes" id="UP000243499">
    <property type="component" value="Chromosome 3"/>
</dbReference>
<reference evidence="2" key="1">
    <citation type="submission" date="2018-04" db="EMBL/GenBank/DDBJ databases">
        <title>WGS assembly of Panicum hallii.</title>
        <authorList>
            <person name="Lovell J."/>
            <person name="Jenkins J."/>
            <person name="Lowry D."/>
            <person name="Mamidi S."/>
            <person name="Sreedasyam A."/>
            <person name="Weng X."/>
            <person name="Barry K."/>
            <person name="Bonette J."/>
            <person name="Campitelli B."/>
            <person name="Daum C."/>
            <person name="Gordon S."/>
            <person name="Gould B."/>
            <person name="Lipzen A."/>
            <person name="Macqueen A."/>
            <person name="Palacio-Mejia J."/>
            <person name="Plott C."/>
            <person name="Shakirov E."/>
            <person name="Shu S."/>
            <person name="Yoshinaga Y."/>
            <person name="Zane M."/>
            <person name="Rokhsar D."/>
            <person name="Grimwood J."/>
            <person name="Schmutz J."/>
            <person name="Juenger T."/>
        </authorList>
    </citation>
    <scope>NUCLEOTIDE SEQUENCE [LARGE SCALE GENOMIC DNA]</scope>
    <source>
        <strain evidence="2">FIL2</strain>
    </source>
</reference>
<feature type="chain" id="PRO_5015737915" evidence="1">
    <location>
        <begin position="17"/>
        <end position="58"/>
    </location>
</feature>
<protein>
    <submittedName>
        <fullName evidence="2">Uncharacterized protein</fullName>
    </submittedName>
</protein>
<dbReference type="EMBL" id="CM008048">
    <property type="protein sequence ID" value="PVH61354.1"/>
    <property type="molecule type" value="Genomic_DNA"/>
</dbReference>
<evidence type="ECO:0000256" key="1">
    <source>
        <dbReference type="SAM" id="SignalP"/>
    </source>
</evidence>